<evidence type="ECO:0000256" key="1">
    <source>
        <dbReference type="SAM" id="Phobius"/>
    </source>
</evidence>
<evidence type="ECO:0000313" key="2">
    <source>
        <dbReference type="EMBL" id="MPM83901.1"/>
    </source>
</evidence>
<feature type="transmembrane region" description="Helical" evidence="1">
    <location>
        <begin position="20"/>
        <end position="43"/>
    </location>
</feature>
<dbReference type="GO" id="GO:0005886">
    <property type="term" value="C:plasma membrane"/>
    <property type="evidence" value="ECO:0007669"/>
    <property type="project" value="TreeGrafter"/>
</dbReference>
<name>A0A645D3Y8_9ZZZZ</name>
<keyword evidence="1" id="KW-0812">Transmembrane</keyword>
<feature type="transmembrane region" description="Helical" evidence="1">
    <location>
        <begin position="89"/>
        <end position="112"/>
    </location>
</feature>
<dbReference type="GO" id="GO:0015771">
    <property type="term" value="P:trehalose transport"/>
    <property type="evidence" value="ECO:0007669"/>
    <property type="project" value="TreeGrafter"/>
</dbReference>
<dbReference type="GO" id="GO:0090589">
    <property type="term" value="F:protein-phosphocysteine-trehalose phosphotransferase system transporter activity"/>
    <property type="evidence" value="ECO:0007669"/>
    <property type="project" value="TreeGrafter"/>
</dbReference>
<comment type="caution">
    <text evidence="2">The sequence shown here is derived from an EMBL/GenBank/DDBJ whole genome shotgun (WGS) entry which is preliminary data.</text>
</comment>
<dbReference type="PANTHER" id="PTHR30175:SF1">
    <property type="entry name" value="PTS SYSTEM ARBUTIN-, CELLOBIOSE-, AND SALICIN-SPECIFIC EIIBC COMPONENT-RELATED"/>
    <property type="match status" value="1"/>
</dbReference>
<dbReference type="GO" id="GO:0009401">
    <property type="term" value="P:phosphoenolpyruvate-dependent sugar phosphotransferase system"/>
    <property type="evidence" value="ECO:0007669"/>
    <property type="project" value="TreeGrafter"/>
</dbReference>
<reference evidence="2" key="1">
    <citation type="submission" date="2019-08" db="EMBL/GenBank/DDBJ databases">
        <authorList>
            <person name="Kucharzyk K."/>
            <person name="Murdoch R.W."/>
            <person name="Higgins S."/>
            <person name="Loffler F."/>
        </authorList>
    </citation>
    <scope>NUCLEOTIDE SEQUENCE</scope>
</reference>
<protein>
    <submittedName>
        <fullName evidence="2">PTS system beta-glucoside-specific EIIBCA component</fullName>
    </submittedName>
</protein>
<accession>A0A645D3Y8</accession>
<keyword evidence="1" id="KW-0472">Membrane</keyword>
<dbReference type="AlphaFoldDB" id="A0A645D3Y8"/>
<proteinExistence type="predicted"/>
<feature type="transmembrane region" description="Helical" evidence="1">
    <location>
        <begin position="49"/>
        <end position="68"/>
    </location>
</feature>
<gene>
    <name evidence="2" type="primary">bglF_13</name>
    <name evidence="2" type="ORF">SDC9_130971</name>
</gene>
<keyword evidence="1" id="KW-1133">Transmembrane helix</keyword>
<dbReference type="InterPro" id="IPR050558">
    <property type="entry name" value="PTS_Sugar-Specific_Components"/>
</dbReference>
<organism evidence="2">
    <name type="scientific">bioreactor metagenome</name>
    <dbReference type="NCBI Taxonomy" id="1076179"/>
    <lineage>
        <taxon>unclassified sequences</taxon>
        <taxon>metagenomes</taxon>
        <taxon>ecological metagenomes</taxon>
    </lineage>
</organism>
<dbReference type="PANTHER" id="PTHR30175">
    <property type="entry name" value="PHOSPHOTRANSFERASE SYSTEM TRANSPORT PROTEIN"/>
    <property type="match status" value="1"/>
</dbReference>
<sequence>MAGAALGVFLKSKQSRTRSISGSAFASILLAGVTEPTVYGIAIPLKKPFVAACIGAAAGGAVMGFAKVKAIAFVFGSLTTLPAFISSTFWWYVIGLAVSLVVAMITTLVSGFDETLMPQE</sequence>
<dbReference type="EMBL" id="VSSQ01032591">
    <property type="protein sequence ID" value="MPM83901.1"/>
    <property type="molecule type" value="Genomic_DNA"/>
</dbReference>